<feature type="compositionally biased region" description="Low complexity" evidence="15">
    <location>
        <begin position="154"/>
        <end position="168"/>
    </location>
</feature>
<keyword evidence="9" id="KW-0159">Chromosome partition</keyword>
<evidence type="ECO:0000256" key="12">
    <source>
        <dbReference type="ARBA" id="ARBA00023242"/>
    </source>
</evidence>
<reference evidence="16 17" key="1">
    <citation type="submission" date="2017-03" db="EMBL/GenBank/DDBJ databases">
        <title>Widespread Adenine N6-methylation of Active Genes in Fungi.</title>
        <authorList>
            <consortium name="DOE Joint Genome Institute"/>
            <person name="Mondo S.J."/>
            <person name="Dannebaum R.O."/>
            <person name="Kuo R.C."/>
            <person name="Louie K.B."/>
            <person name="Bewick A.J."/>
            <person name="Labutti K."/>
            <person name="Haridas S."/>
            <person name="Kuo A."/>
            <person name="Salamov A."/>
            <person name="Ahrendt S.R."/>
            <person name="Lau R."/>
            <person name="Bowen B.P."/>
            <person name="Lipzen A."/>
            <person name="Sullivan W."/>
            <person name="Andreopoulos W.B."/>
            <person name="Clum A."/>
            <person name="Lindquist E."/>
            <person name="Daum C."/>
            <person name="Northen T.R."/>
            <person name="Ramamoorthy G."/>
            <person name="Schmitz R.J."/>
            <person name="Gryganskyi A."/>
            <person name="Culley D."/>
            <person name="Magnuson J."/>
            <person name="James T.Y."/>
            <person name="O'Malley M.A."/>
            <person name="Stajich J.E."/>
            <person name="Spatafora J.W."/>
            <person name="Visel A."/>
            <person name="Grigoriev I.V."/>
        </authorList>
    </citation>
    <scope>NUCLEOTIDE SEQUENCE [LARGE SCALE GENOMIC DNA]</scope>
    <source>
        <strain evidence="16 17">NRRL Y-17943</strain>
    </source>
</reference>
<keyword evidence="7" id="KW-0963">Cytoplasm</keyword>
<dbReference type="InterPro" id="IPR013962">
    <property type="entry name" value="DASH_Dam1"/>
</dbReference>
<evidence type="ECO:0000256" key="2">
    <source>
        <dbReference type="ARBA" id="ARBA00004186"/>
    </source>
</evidence>
<feature type="region of interest" description="Disordered" evidence="15">
    <location>
        <begin position="108"/>
        <end position="168"/>
    </location>
</feature>
<evidence type="ECO:0000256" key="6">
    <source>
        <dbReference type="ARBA" id="ARBA00022454"/>
    </source>
</evidence>
<evidence type="ECO:0000256" key="1">
    <source>
        <dbReference type="ARBA" id="ARBA00004123"/>
    </source>
</evidence>
<comment type="caution">
    <text evidence="16">The sequence shown here is derived from an EMBL/GenBank/DDBJ whole genome shotgun (WGS) entry which is preliminary data.</text>
</comment>
<dbReference type="STRING" id="4999.A0A1Y1UIN7"/>
<keyword evidence="6" id="KW-0158">Chromosome</keyword>
<keyword evidence="17" id="KW-1185">Reference proteome</keyword>
<dbReference type="PANTHER" id="PTHR28113">
    <property type="entry name" value="DASH COMPLEX SUBUNIT DAM1"/>
    <property type="match status" value="1"/>
</dbReference>
<evidence type="ECO:0000256" key="9">
    <source>
        <dbReference type="ARBA" id="ARBA00022829"/>
    </source>
</evidence>
<evidence type="ECO:0000256" key="11">
    <source>
        <dbReference type="ARBA" id="ARBA00023212"/>
    </source>
</evidence>
<accession>A0A1Y1UIN7</accession>
<evidence type="ECO:0000256" key="15">
    <source>
        <dbReference type="SAM" id="MobiDB-lite"/>
    </source>
</evidence>
<evidence type="ECO:0000256" key="10">
    <source>
        <dbReference type="ARBA" id="ARBA00022838"/>
    </source>
</evidence>
<dbReference type="PANTHER" id="PTHR28113:SF1">
    <property type="entry name" value="DASH COMPLEX SUBUNIT DAM1"/>
    <property type="match status" value="1"/>
</dbReference>
<dbReference type="Pfam" id="PF08653">
    <property type="entry name" value="DASH_Dam1"/>
    <property type="match status" value="1"/>
</dbReference>
<evidence type="ECO:0000256" key="14">
    <source>
        <dbReference type="ARBA" id="ARBA00030453"/>
    </source>
</evidence>
<protein>
    <recommendedName>
        <fullName evidence="5">DASH complex subunit DAM1</fullName>
    </recommendedName>
    <alternativeName>
        <fullName evidence="14">Outer kinetochore protein DAM1</fullName>
    </alternativeName>
</protein>
<keyword evidence="12" id="KW-0539">Nucleus</keyword>
<keyword evidence="10" id="KW-0995">Kinetochore</keyword>
<dbReference type="AlphaFoldDB" id="A0A1Y1UIN7"/>
<dbReference type="GeneID" id="33557410"/>
<evidence type="ECO:0000256" key="3">
    <source>
        <dbReference type="ARBA" id="ARBA00004629"/>
    </source>
</evidence>
<evidence type="ECO:0000313" key="17">
    <source>
        <dbReference type="Proteomes" id="UP000193218"/>
    </source>
</evidence>
<evidence type="ECO:0000256" key="5">
    <source>
        <dbReference type="ARBA" id="ARBA00020497"/>
    </source>
</evidence>
<keyword evidence="11" id="KW-0206">Cytoskeleton</keyword>
<dbReference type="OrthoDB" id="5586015at2759"/>
<dbReference type="GO" id="GO:1990537">
    <property type="term" value="C:mitotic spindle polar microtubule"/>
    <property type="evidence" value="ECO:0007669"/>
    <property type="project" value="TreeGrafter"/>
</dbReference>
<keyword evidence="13" id="KW-0137">Centromere</keyword>
<dbReference type="Proteomes" id="UP000193218">
    <property type="component" value="Unassembled WGS sequence"/>
</dbReference>
<evidence type="ECO:0000256" key="7">
    <source>
        <dbReference type="ARBA" id="ARBA00022490"/>
    </source>
</evidence>
<comment type="subcellular location">
    <subcellularLocation>
        <location evidence="3">Chromosome</location>
        <location evidence="3">Centromere</location>
        <location evidence="3">Kinetochore</location>
    </subcellularLocation>
    <subcellularLocation>
        <location evidence="2">Cytoplasm</location>
        <location evidence="2">Cytoskeleton</location>
        <location evidence="2">Spindle</location>
    </subcellularLocation>
    <subcellularLocation>
        <location evidence="1">Nucleus</location>
    </subcellularLocation>
</comment>
<name>A0A1Y1UIN7_9TREE</name>
<organism evidence="16 17">
    <name type="scientific">Kockovaella imperatae</name>
    <dbReference type="NCBI Taxonomy" id="4999"/>
    <lineage>
        <taxon>Eukaryota</taxon>
        <taxon>Fungi</taxon>
        <taxon>Dikarya</taxon>
        <taxon>Basidiomycota</taxon>
        <taxon>Agaricomycotina</taxon>
        <taxon>Tremellomycetes</taxon>
        <taxon>Tremellales</taxon>
        <taxon>Cuniculitremaceae</taxon>
        <taxon>Kockovaella</taxon>
    </lineage>
</organism>
<dbReference type="RefSeq" id="XP_021871849.1">
    <property type="nucleotide sequence ID" value="XM_022015601.1"/>
</dbReference>
<comment type="similarity">
    <text evidence="4">Belongs to the DASH complex DAM1 family.</text>
</comment>
<feature type="compositionally biased region" description="Basic and acidic residues" evidence="15">
    <location>
        <begin position="116"/>
        <end position="125"/>
    </location>
</feature>
<evidence type="ECO:0000256" key="4">
    <source>
        <dbReference type="ARBA" id="ARBA00010073"/>
    </source>
</evidence>
<dbReference type="EMBL" id="NBSH01000005">
    <property type="protein sequence ID" value="ORX37862.1"/>
    <property type="molecule type" value="Genomic_DNA"/>
</dbReference>
<dbReference type="GO" id="GO:1990758">
    <property type="term" value="P:mitotic sister chromatid biorientation"/>
    <property type="evidence" value="ECO:0007669"/>
    <property type="project" value="TreeGrafter"/>
</dbReference>
<sequence length="262" mass="28382">MAPQPPHPLRRISTGSLSTLARSQDRSAASPSGLDFLGPAMMELADEAATLAANIEHLNEMHDALGTFNESFAAWMYALKMNAFCVEWPQAPSESTYSRLPQLEEAMAAVQKRAQKKDGPTESSRKATATPIADMTYKTETGSPSPPPRKSLAPKKSVAAGPSAAAKKAAVDKKKRRMVEISGYIDMLPLEYRGAQPAQRQHMETIINKLMDKPAGAAMKDLLDPPQLPQAKVNKCLIALVGKKLVVKENVGGATWYKWVGV</sequence>
<evidence type="ECO:0000313" key="16">
    <source>
        <dbReference type="EMBL" id="ORX37862.1"/>
    </source>
</evidence>
<dbReference type="GO" id="GO:0042729">
    <property type="term" value="C:DASH complex"/>
    <property type="evidence" value="ECO:0007669"/>
    <property type="project" value="InterPro"/>
</dbReference>
<keyword evidence="8" id="KW-0493">Microtubule</keyword>
<dbReference type="InParanoid" id="A0A1Y1UIN7"/>
<gene>
    <name evidence="16" type="ORF">BD324DRAFT_623588</name>
</gene>
<evidence type="ECO:0000256" key="13">
    <source>
        <dbReference type="ARBA" id="ARBA00023328"/>
    </source>
</evidence>
<proteinExistence type="inferred from homology"/>
<dbReference type="GO" id="GO:0044732">
    <property type="term" value="C:mitotic spindle pole body"/>
    <property type="evidence" value="ECO:0007669"/>
    <property type="project" value="TreeGrafter"/>
</dbReference>
<evidence type="ECO:0000256" key="8">
    <source>
        <dbReference type="ARBA" id="ARBA00022701"/>
    </source>
</evidence>